<evidence type="ECO:0000313" key="4">
    <source>
        <dbReference type="Proteomes" id="UP000693738"/>
    </source>
</evidence>
<feature type="region of interest" description="Disordered" evidence="2">
    <location>
        <begin position="1"/>
        <end position="83"/>
    </location>
</feature>
<dbReference type="Pfam" id="PF13489">
    <property type="entry name" value="Methyltransf_23"/>
    <property type="match status" value="1"/>
</dbReference>
<dbReference type="Proteomes" id="UP000693738">
    <property type="component" value="Unassembled WGS sequence"/>
</dbReference>
<comment type="caution">
    <text evidence="3">The sequence shown here is derived from an EMBL/GenBank/DDBJ whole genome shotgun (WGS) entry which is preliminary data.</text>
</comment>
<evidence type="ECO:0000256" key="2">
    <source>
        <dbReference type="SAM" id="MobiDB-lite"/>
    </source>
</evidence>
<evidence type="ECO:0000256" key="1">
    <source>
        <dbReference type="ARBA" id="ARBA00038158"/>
    </source>
</evidence>
<organism evidence="3 4">
    <name type="scientific">Fusarium equiseti</name>
    <name type="common">Fusarium scirpi</name>
    <dbReference type="NCBI Taxonomy" id="61235"/>
    <lineage>
        <taxon>Eukaryota</taxon>
        <taxon>Fungi</taxon>
        <taxon>Dikarya</taxon>
        <taxon>Ascomycota</taxon>
        <taxon>Pezizomycotina</taxon>
        <taxon>Sordariomycetes</taxon>
        <taxon>Hypocreomycetidae</taxon>
        <taxon>Hypocreales</taxon>
        <taxon>Nectriaceae</taxon>
        <taxon>Fusarium</taxon>
        <taxon>Fusarium incarnatum-equiseti species complex</taxon>
    </lineage>
</organism>
<proteinExistence type="inferred from homology"/>
<dbReference type="AlphaFoldDB" id="A0A8J2IL36"/>
<name>A0A8J2IL36_FUSEQ</name>
<gene>
    <name evidence="3" type="ORF">FEQUK3_LOCUS5461</name>
</gene>
<feature type="compositionally biased region" description="Low complexity" evidence="2">
    <location>
        <begin position="37"/>
        <end position="66"/>
    </location>
</feature>
<dbReference type="CDD" id="cd02440">
    <property type="entry name" value="AdoMet_MTases"/>
    <property type="match status" value="1"/>
</dbReference>
<feature type="region of interest" description="Disordered" evidence="2">
    <location>
        <begin position="100"/>
        <end position="128"/>
    </location>
</feature>
<dbReference type="GO" id="GO:0008168">
    <property type="term" value="F:methyltransferase activity"/>
    <property type="evidence" value="ECO:0007669"/>
    <property type="project" value="TreeGrafter"/>
</dbReference>
<accession>A0A8J2IL36</accession>
<dbReference type="PANTHER" id="PTHR43591">
    <property type="entry name" value="METHYLTRANSFERASE"/>
    <property type="match status" value="1"/>
</dbReference>
<evidence type="ECO:0008006" key="5">
    <source>
        <dbReference type="Google" id="ProtNLM"/>
    </source>
</evidence>
<comment type="similarity">
    <text evidence="1">Belongs to the methyltransferase superfamily. LaeA methyltransferase family.</text>
</comment>
<dbReference type="PANTHER" id="PTHR43591:SF24">
    <property type="entry name" value="2-METHOXY-6-POLYPRENYL-1,4-BENZOQUINOL METHYLASE, MITOCHONDRIAL"/>
    <property type="match status" value="1"/>
</dbReference>
<dbReference type="EMBL" id="CAJSTJ010000130">
    <property type="protein sequence ID" value="CAG7559736.1"/>
    <property type="molecule type" value="Genomic_DNA"/>
</dbReference>
<reference evidence="3" key="1">
    <citation type="submission" date="2021-05" db="EMBL/GenBank/DDBJ databases">
        <authorList>
            <person name="Khan N."/>
        </authorList>
    </citation>
    <scope>NUCLEOTIDE SEQUENCE</scope>
</reference>
<protein>
    <recommendedName>
        <fullName evidence="5">Methyltransferase</fullName>
    </recommendedName>
</protein>
<sequence>MADTADNGRDSSSMRSAGAGSTGDRDRATRPATLTASSSSNISNYASSVSSDSQSLNLSHNNLSGSTGAPGTPVSRRSGGWDRQTLSPAAAARVRLDDANEDHAPHQSSNLRPSSELLEDSSDSSDEYVSTYKPLKTASRSKRFFQSMVSKFTKSSVQIQANSHASKNKIEMLYNILLSSTPKRVLDVGTAGGIWALEFAQKHPYCSVLGVDIEPVHPQYTKSNCTFKTMDITQDWDFEGGGNFDLIHIRQLGDINDKKKLIQSCFEHLRPGGWVEFTEWIALVNSPDHSLRGTAFRRWNDLLEEGLQNFGTTLHYPEKFKPLLQEIGFEPIVETRNGAPTNACYPGKKLQRIGHLMTQNWLLIIEPLTMPVFTQGLGWTADQVHALLAEVRREIPNTKYHSFMTL</sequence>
<feature type="compositionally biased region" description="Acidic residues" evidence="2">
    <location>
        <begin position="117"/>
        <end position="126"/>
    </location>
</feature>
<evidence type="ECO:0000313" key="3">
    <source>
        <dbReference type="EMBL" id="CAG7559736.1"/>
    </source>
</evidence>